<dbReference type="RefSeq" id="WP_195001482.1">
    <property type="nucleotide sequence ID" value="NZ_JADLQN010000001.1"/>
</dbReference>
<feature type="domain" description="Serine aminopeptidase S33" evidence="1">
    <location>
        <begin position="29"/>
        <end position="150"/>
    </location>
</feature>
<gene>
    <name evidence="2" type="ORF">IU449_09540</name>
</gene>
<dbReference type="PRINTS" id="PR00111">
    <property type="entry name" value="ABHYDROLASE"/>
</dbReference>
<dbReference type="InterPro" id="IPR022742">
    <property type="entry name" value="Hydrolase_4"/>
</dbReference>
<accession>A0ABS0DAC3</accession>
<protein>
    <submittedName>
        <fullName evidence="2">Alpha/beta fold hydrolase</fullName>
    </submittedName>
</protein>
<organism evidence="2 3">
    <name type="scientific">Nocardia higoensis</name>
    <dbReference type="NCBI Taxonomy" id="228599"/>
    <lineage>
        <taxon>Bacteria</taxon>
        <taxon>Bacillati</taxon>
        <taxon>Actinomycetota</taxon>
        <taxon>Actinomycetes</taxon>
        <taxon>Mycobacteriales</taxon>
        <taxon>Nocardiaceae</taxon>
        <taxon>Nocardia</taxon>
    </lineage>
</organism>
<name>A0ABS0DAC3_9NOCA</name>
<dbReference type="InterPro" id="IPR053145">
    <property type="entry name" value="AB_hydrolase_Est10"/>
</dbReference>
<dbReference type="SUPFAM" id="SSF53474">
    <property type="entry name" value="alpha/beta-Hydrolases"/>
    <property type="match status" value="1"/>
</dbReference>
<dbReference type="Proteomes" id="UP000707731">
    <property type="component" value="Unassembled WGS sequence"/>
</dbReference>
<dbReference type="EMBL" id="JADLQN010000001">
    <property type="protein sequence ID" value="MBF6354783.1"/>
    <property type="molecule type" value="Genomic_DNA"/>
</dbReference>
<keyword evidence="2" id="KW-0378">Hydrolase</keyword>
<dbReference type="InterPro" id="IPR029058">
    <property type="entry name" value="AB_hydrolase_fold"/>
</dbReference>
<dbReference type="Pfam" id="PF12146">
    <property type="entry name" value="Hydrolase_4"/>
    <property type="match status" value="1"/>
</dbReference>
<sequence>MPARSTTTFLRTLDGLRLEGTVVTPEAAVDAAVLLVHGGGVTREEGGFFARLAEGLADAGIASLRYDLRGHGASEGRPEESSLAAHLNDIRVTRQHLARETGIAGTSLIGASFGGGLTAYYAASCPDDVTRLVLLNPQLDYKSRYIDQKPHWINDFLDEDMSRQLSEQGYINHSATVKHSRAFLNEVFWIRPNEVISEIVAPTLLVHGTEDTFVPVETSRLAARRLRTEHKLVEIVGAQHGFAVHDDSQYMNPQSQRWQSFVIETVRDWLTGSP</sequence>
<keyword evidence="3" id="KW-1185">Reference proteome</keyword>
<comment type="caution">
    <text evidence="2">The sequence shown here is derived from an EMBL/GenBank/DDBJ whole genome shotgun (WGS) entry which is preliminary data.</text>
</comment>
<dbReference type="PANTHER" id="PTHR43265:SF1">
    <property type="entry name" value="ESTERASE ESTD"/>
    <property type="match status" value="1"/>
</dbReference>
<dbReference type="InterPro" id="IPR000073">
    <property type="entry name" value="AB_hydrolase_1"/>
</dbReference>
<dbReference type="PANTHER" id="PTHR43265">
    <property type="entry name" value="ESTERASE ESTD"/>
    <property type="match status" value="1"/>
</dbReference>
<dbReference type="GO" id="GO:0016787">
    <property type="term" value="F:hydrolase activity"/>
    <property type="evidence" value="ECO:0007669"/>
    <property type="project" value="UniProtKB-KW"/>
</dbReference>
<evidence type="ECO:0000313" key="2">
    <source>
        <dbReference type="EMBL" id="MBF6354783.1"/>
    </source>
</evidence>
<reference evidence="2 3" key="1">
    <citation type="submission" date="2020-10" db="EMBL/GenBank/DDBJ databases">
        <title>Identification of Nocardia species via Next-generation sequencing and recognition of intraspecies genetic diversity.</title>
        <authorList>
            <person name="Li P."/>
            <person name="Li P."/>
            <person name="Lu B."/>
        </authorList>
    </citation>
    <scope>NUCLEOTIDE SEQUENCE [LARGE SCALE GENOMIC DNA]</scope>
    <source>
        <strain evidence="2 3">BJ06-0143</strain>
    </source>
</reference>
<proteinExistence type="predicted"/>
<dbReference type="Gene3D" id="3.40.50.1820">
    <property type="entry name" value="alpha/beta hydrolase"/>
    <property type="match status" value="1"/>
</dbReference>
<evidence type="ECO:0000313" key="3">
    <source>
        <dbReference type="Proteomes" id="UP000707731"/>
    </source>
</evidence>
<evidence type="ECO:0000259" key="1">
    <source>
        <dbReference type="Pfam" id="PF12146"/>
    </source>
</evidence>